<dbReference type="EMBL" id="JAINDJ010000003">
    <property type="protein sequence ID" value="KAG9451745.1"/>
    <property type="molecule type" value="Genomic_DNA"/>
</dbReference>
<dbReference type="PANTHER" id="PTHR46403">
    <property type="entry name" value="TP53-REGULATED INHIBITOR OF APOPTOSIS 1"/>
    <property type="match status" value="1"/>
</dbReference>
<dbReference type="GO" id="GO:0005829">
    <property type="term" value="C:cytosol"/>
    <property type="evidence" value="ECO:0007669"/>
    <property type="project" value="TreeGrafter"/>
</dbReference>
<proteinExistence type="inferred from homology"/>
<evidence type="ECO:0000313" key="4">
    <source>
        <dbReference type="Proteomes" id="UP000825729"/>
    </source>
</evidence>
<gene>
    <name evidence="3" type="ORF">H6P81_004649</name>
</gene>
<sequence length="180" mass="20967">MFVHHNMRLKERSHCTSPCAHLRAAYHECFNRWYREKFLKGQWDKDECGSEWEKYKACLTKHLEDKNLRRILEEDVAVYSHMDDSSYMDADGASESLVIDVGFFEILENQKIDAEQELTRRYCCAALQILGGALKLLEDRSRICTVSEDINCYCDAWWQIGDDKAVTVSFRVNASSFCIS</sequence>
<keyword evidence="2" id="KW-1015">Disulfide bond</keyword>
<organism evidence="3 4">
    <name type="scientific">Aristolochia fimbriata</name>
    <name type="common">White veined hardy Dutchman's pipe vine</name>
    <dbReference type="NCBI Taxonomy" id="158543"/>
    <lineage>
        <taxon>Eukaryota</taxon>
        <taxon>Viridiplantae</taxon>
        <taxon>Streptophyta</taxon>
        <taxon>Embryophyta</taxon>
        <taxon>Tracheophyta</taxon>
        <taxon>Spermatophyta</taxon>
        <taxon>Magnoliopsida</taxon>
        <taxon>Magnoliidae</taxon>
        <taxon>Piperales</taxon>
        <taxon>Aristolochiaceae</taxon>
        <taxon>Aristolochia</taxon>
    </lineage>
</organism>
<dbReference type="GO" id="GO:0005634">
    <property type="term" value="C:nucleus"/>
    <property type="evidence" value="ECO:0007669"/>
    <property type="project" value="TreeGrafter"/>
</dbReference>
<protein>
    <submittedName>
        <fullName evidence="3">Uncharacterized protein</fullName>
    </submittedName>
</protein>
<dbReference type="PANTHER" id="PTHR46403:SF1">
    <property type="entry name" value="TP53-REGULATED INHIBITOR OF APOPTOSIS 1"/>
    <property type="match status" value="1"/>
</dbReference>
<name>A0AAV7ES98_ARIFI</name>
<reference evidence="3 4" key="1">
    <citation type="submission" date="2021-07" db="EMBL/GenBank/DDBJ databases">
        <title>The Aristolochia fimbriata genome: insights into angiosperm evolution, floral development and chemical biosynthesis.</title>
        <authorList>
            <person name="Jiao Y."/>
        </authorList>
    </citation>
    <scope>NUCLEOTIDE SEQUENCE [LARGE SCALE GENOMIC DNA]</scope>
    <source>
        <strain evidence="3">IBCAS-2021</strain>
        <tissue evidence="3">Leaf</tissue>
    </source>
</reference>
<dbReference type="InterPro" id="IPR007918">
    <property type="entry name" value="MDM35_apoptosis"/>
</dbReference>
<accession>A0AAV7ES98</accession>
<evidence type="ECO:0000256" key="2">
    <source>
        <dbReference type="ARBA" id="ARBA00023157"/>
    </source>
</evidence>
<evidence type="ECO:0000256" key="1">
    <source>
        <dbReference type="ARBA" id="ARBA00006196"/>
    </source>
</evidence>
<dbReference type="GO" id="GO:1990050">
    <property type="term" value="F:phosphatidic acid transfer activity"/>
    <property type="evidence" value="ECO:0007669"/>
    <property type="project" value="TreeGrafter"/>
</dbReference>
<comment type="similarity">
    <text evidence="1">Belongs to the TRIAP1/MDM35 family.</text>
</comment>
<dbReference type="GO" id="GO:0005758">
    <property type="term" value="C:mitochondrial intermembrane space"/>
    <property type="evidence" value="ECO:0007669"/>
    <property type="project" value="TreeGrafter"/>
</dbReference>
<dbReference type="Pfam" id="PF05254">
    <property type="entry name" value="UPF0203"/>
    <property type="match status" value="1"/>
</dbReference>
<dbReference type="GO" id="GO:0045332">
    <property type="term" value="P:phospholipid translocation"/>
    <property type="evidence" value="ECO:0007669"/>
    <property type="project" value="TreeGrafter"/>
</dbReference>
<evidence type="ECO:0000313" key="3">
    <source>
        <dbReference type="EMBL" id="KAG9451745.1"/>
    </source>
</evidence>
<dbReference type="Proteomes" id="UP000825729">
    <property type="component" value="Unassembled WGS sequence"/>
</dbReference>
<keyword evidence="4" id="KW-1185">Reference proteome</keyword>
<dbReference type="PROSITE" id="PS51808">
    <property type="entry name" value="CHCH"/>
    <property type="match status" value="1"/>
</dbReference>
<dbReference type="AlphaFoldDB" id="A0AAV7ES98"/>
<comment type="caution">
    <text evidence="3">The sequence shown here is derived from an EMBL/GenBank/DDBJ whole genome shotgun (WGS) entry which is preliminary data.</text>
</comment>